<keyword evidence="4" id="KW-1185">Reference proteome</keyword>
<dbReference type="PANTHER" id="PTHR42698">
    <property type="entry name" value="GTPASE ERA"/>
    <property type="match status" value="1"/>
</dbReference>
<dbReference type="InterPro" id="IPR005662">
    <property type="entry name" value="GTPase_Era-like"/>
</dbReference>
<dbReference type="PANTHER" id="PTHR42698:SF1">
    <property type="entry name" value="GTPASE ERA, MITOCHONDRIAL"/>
    <property type="match status" value="1"/>
</dbReference>
<proteinExistence type="predicted"/>
<reference evidence="3 4" key="1">
    <citation type="submission" date="2020-08" db="EMBL/GenBank/DDBJ databases">
        <title>Sequencing the genomes of 1000 actinobacteria strains.</title>
        <authorList>
            <person name="Klenk H.-P."/>
        </authorList>
    </citation>
    <scope>NUCLEOTIDE SEQUENCE [LARGE SCALE GENOMIC DNA]</scope>
    <source>
        <strain evidence="3 4">DSM 17945</strain>
    </source>
</reference>
<dbReference type="GO" id="GO:0019843">
    <property type="term" value="F:rRNA binding"/>
    <property type="evidence" value="ECO:0007669"/>
    <property type="project" value="TreeGrafter"/>
</dbReference>
<dbReference type="AlphaFoldDB" id="A0A7W9MZY6"/>
<keyword evidence="3" id="KW-0547">Nucleotide-binding</keyword>
<dbReference type="InterPro" id="IPR027417">
    <property type="entry name" value="P-loop_NTPase"/>
</dbReference>
<dbReference type="EMBL" id="JACHMW010000001">
    <property type="protein sequence ID" value="MBB5848430.1"/>
    <property type="molecule type" value="Genomic_DNA"/>
</dbReference>
<feature type="compositionally biased region" description="Low complexity" evidence="1">
    <location>
        <begin position="601"/>
        <end position="613"/>
    </location>
</feature>
<organism evidence="3 4">
    <name type="scientific">Micrococcus endophyticus</name>
    <dbReference type="NCBI Taxonomy" id="455343"/>
    <lineage>
        <taxon>Bacteria</taxon>
        <taxon>Bacillati</taxon>
        <taxon>Actinomycetota</taxon>
        <taxon>Actinomycetes</taxon>
        <taxon>Micrococcales</taxon>
        <taxon>Micrococcaceae</taxon>
        <taxon>Micrococcus</taxon>
    </lineage>
</organism>
<accession>A0A7W9MZY6</accession>
<dbReference type="Gene3D" id="3.40.50.300">
    <property type="entry name" value="P-loop containing nucleotide triphosphate hydrolases"/>
    <property type="match status" value="1"/>
</dbReference>
<feature type="compositionally biased region" description="Basic and acidic residues" evidence="1">
    <location>
        <begin position="624"/>
        <end position="638"/>
    </location>
</feature>
<dbReference type="SUPFAM" id="SSF52540">
    <property type="entry name" value="P-loop containing nucleoside triphosphate hydrolases"/>
    <property type="match status" value="1"/>
</dbReference>
<dbReference type="GO" id="GO:0005524">
    <property type="term" value="F:ATP binding"/>
    <property type="evidence" value="ECO:0007669"/>
    <property type="project" value="UniProtKB-KW"/>
</dbReference>
<dbReference type="Pfam" id="PF00350">
    <property type="entry name" value="Dynamin_N"/>
    <property type="match status" value="1"/>
</dbReference>
<sequence>MPHTDQTHPDLGVDTAVRRVRDHLAALELPFETATAGEDRAERERTLHQIEDYVLPRLDSLDAPLLAVVGGSTGAGKSTLVNALVGHEVSRSSALRPTTRQPLLLHNPADAHWFTGPRVLPDLARVTVHRDASAGPVEPDQSAMDTVALVAEPALPAGIALVDAPDIDSVADQNRALARQLLEAADLWIFTTTAHRYADAVPWQLLDQAAARDITVAVVLGRVPEGAAADITPDLQRMLTERGLGDARIHVIPETRFDERGLLPAEHVEGLRTWLETLAADAQARGAVARRTVDGVLGQLAARVAELARAEEDQRHAADLLARVVGDSTQQAVDRVHEATSDGTLLRGEVLARWQDFVGTGEFFRGVETAIGRVRDRLGALVRGRPAPAEEVETALETGLHAVMVEAAAAAAEQIERRWAAEPAGRALVAGRDLGSLPADTSERAAAVVRDWQSDVLALIQEEGAGKRTRARLAATGVNGAAVALMVISFASTGGLVGLEIGIAGGAAVVGQKLLESIFGEDAVRRMARRANELLERRVRSLLETVLADRFLPLLRLDREPQATEELRALVPVLRRGVDAGLDGPGGPASEAPARRDDVAPADAAAAAAALDAADTDTDADTDAPARPEAGEHEEGTR</sequence>
<dbReference type="GO" id="GO:0005829">
    <property type="term" value="C:cytosol"/>
    <property type="evidence" value="ECO:0007669"/>
    <property type="project" value="TreeGrafter"/>
</dbReference>
<gene>
    <name evidence="3" type="ORF">HDA33_000994</name>
</gene>
<name>A0A7W9MZY6_9MICC</name>
<dbReference type="GO" id="GO:0000028">
    <property type="term" value="P:ribosomal small subunit assembly"/>
    <property type="evidence" value="ECO:0007669"/>
    <property type="project" value="TreeGrafter"/>
</dbReference>
<comment type="caution">
    <text evidence="3">The sequence shown here is derived from an EMBL/GenBank/DDBJ whole genome shotgun (WGS) entry which is preliminary data.</text>
</comment>
<evidence type="ECO:0000313" key="3">
    <source>
        <dbReference type="EMBL" id="MBB5848430.1"/>
    </source>
</evidence>
<dbReference type="Proteomes" id="UP000567246">
    <property type="component" value="Unassembled WGS sequence"/>
</dbReference>
<feature type="region of interest" description="Disordered" evidence="1">
    <location>
        <begin position="581"/>
        <end position="638"/>
    </location>
</feature>
<dbReference type="RefSeq" id="WP_184171552.1">
    <property type="nucleotide sequence ID" value="NZ_JACHMW010000001.1"/>
</dbReference>
<keyword evidence="3" id="KW-0067">ATP-binding</keyword>
<feature type="domain" description="Dynamin N-terminal" evidence="2">
    <location>
        <begin position="68"/>
        <end position="206"/>
    </location>
</feature>
<evidence type="ECO:0000256" key="1">
    <source>
        <dbReference type="SAM" id="MobiDB-lite"/>
    </source>
</evidence>
<dbReference type="GO" id="GO:0005525">
    <property type="term" value="F:GTP binding"/>
    <property type="evidence" value="ECO:0007669"/>
    <property type="project" value="InterPro"/>
</dbReference>
<evidence type="ECO:0000259" key="2">
    <source>
        <dbReference type="Pfam" id="PF00350"/>
    </source>
</evidence>
<evidence type="ECO:0000313" key="4">
    <source>
        <dbReference type="Proteomes" id="UP000567246"/>
    </source>
</evidence>
<dbReference type="InterPro" id="IPR045063">
    <property type="entry name" value="Dynamin_N"/>
</dbReference>
<dbReference type="GO" id="GO:0043024">
    <property type="term" value="F:ribosomal small subunit binding"/>
    <property type="evidence" value="ECO:0007669"/>
    <property type="project" value="TreeGrafter"/>
</dbReference>
<protein>
    <submittedName>
        <fullName evidence="3">Energy-coupling factor transporter ATP-binding protein EcfA2</fullName>
    </submittedName>
</protein>